<reference evidence="2 3" key="1">
    <citation type="submission" date="2014-04" db="EMBL/GenBank/DDBJ databases">
        <authorList>
            <consortium name="DOE Joint Genome Institute"/>
            <person name="Kuo A."/>
            <person name="Kohler A."/>
            <person name="Costa M.D."/>
            <person name="Nagy L.G."/>
            <person name="Floudas D."/>
            <person name="Copeland A."/>
            <person name="Barry K.W."/>
            <person name="Cichocki N."/>
            <person name="Veneault-Fourrey C."/>
            <person name="LaButti K."/>
            <person name="Lindquist E.A."/>
            <person name="Lipzen A."/>
            <person name="Lundell T."/>
            <person name="Morin E."/>
            <person name="Murat C."/>
            <person name="Sun H."/>
            <person name="Tunlid A."/>
            <person name="Henrissat B."/>
            <person name="Grigoriev I.V."/>
            <person name="Hibbett D.S."/>
            <person name="Martin F."/>
            <person name="Nordberg H.P."/>
            <person name="Cantor M.N."/>
            <person name="Hua S.X."/>
        </authorList>
    </citation>
    <scope>NUCLEOTIDE SEQUENCE [LARGE SCALE GENOMIC DNA]</scope>
    <source>
        <strain evidence="2 3">Marx 270</strain>
    </source>
</reference>
<dbReference type="OrthoDB" id="2576233at2759"/>
<name>A0A0C3NZA9_PISTI</name>
<dbReference type="InterPro" id="IPR041078">
    <property type="entry name" value="Plavaka"/>
</dbReference>
<dbReference type="Pfam" id="PF20722">
    <property type="entry name" value="DUF6830"/>
    <property type="match status" value="1"/>
</dbReference>
<dbReference type="EMBL" id="KN831994">
    <property type="protein sequence ID" value="KIO00626.1"/>
    <property type="molecule type" value="Genomic_DNA"/>
</dbReference>
<proteinExistence type="predicted"/>
<protein>
    <recommendedName>
        <fullName evidence="1">DUF6830 domain-containing protein</fullName>
    </recommendedName>
</protein>
<evidence type="ECO:0000313" key="3">
    <source>
        <dbReference type="Proteomes" id="UP000054217"/>
    </source>
</evidence>
<sequence length="909" mass="102953">MASMSDDGNSITFDCPGCQAIFPSPAALLNHLKTEGGTCTDAIPVQHIPVPPAFQRGFEENDVMGHYYPTSGYIYNRGDTFLDRMKASEHERRRQNQLYYPFADEGEWELAKFLALNFTQSQMNQFLKLKWFETRVKPSFKSADQLLGWMASLPHGPQWRRTTVEFKGYKSIHPIQLIWQDALEVVKDLFSNPIFANFMTYDPHMVFRGPEREYSEFFTATCAFDIQVQLPQGATIVPIIIASDKTPVTRHTGGLEMHPVFITIGNIQSDVRMQASSHAWHCIAFMPVPVFEVHPDFQTILTSRLFHRCMDIVFASLKTVTSDVAYIADLPEQQLVTCVAKNASPITTAVLSDFGDSVPQNPRTGSYTLQQIVDLCTHTQAWNIPSFQKAAKAEKLLGVHHPFWRDWKFADPAHFLVGEILHTCHKFFFDHVLKWSKEAAGDHLLDTQYKIQHKRVGVRHFASGVSHVKQMMGRDHRDIERTIVPMLDGAVPPLFVYAVRSMVEFIYRAQQPIHTHSSIASMTAALQAFHATKHAILDVGARRGAKGSMDNFNIPKLELMHTFACHIKENGALIQYTADVTERLLITHCKTPFEQTNRRSNTFVDQVVELLNREETIRSFDLYILLCSSDLALDTAIMVENEEVTGVDPALSFINRVLPEKETTFRGPRPFRNHFNDPKCFSSSSGAFAFHVTVLPDRATLMVSEMQVTYKLPDLPQVISDYISAASCGCPTEHWDAHGMISLWNKFRIQLHSSFQTRYICRSQVVQAFPPSDSHPLGNCDAVLLKRVNDNVNFDVAQVRAIFTPKTKKELPIYLGPIPLIYVRYFRVVWLPEQNPGVGLYRVQHIPPSSTGASGIIPLTNVIHAVELVPVYNTVLLGVDACSETCMEAYDQYYLNTFADKETYHILAE</sequence>
<gene>
    <name evidence="2" type="ORF">M404DRAFT_29322</name>
</gene>
<keyword evidence="3" id="KW-1185">Reference proteome</keyword>
<evidence type="ECO:0000313" key="2">
    <source>
        <dbReference type="EMBL" id="KIO00626.1"/>
    </source>
</evidence>
<reference evidence="3" key="2">
    <citation type="submission" date="2015-01" db="EMBL/GenBank/DDBJ databases">
        <title>Evolutionary Origins and Diversification of the Mycorrhizal Mutualists.</title>
        <authorList>
            <consortium name="DOE Joint Genome Institute"/>
            <consortium name="Mycorrhizal Genomics Consortium"/>
            <person name="Kohler A."/>
            <person name="Kuo A."/>
            <person name="Nagy L.G."/>
            <person name="Floudas D."/>
            <person name="Copeland A."/>
            <person name="Barry K.W."/>
            <person name="Cichocki N."/>
            <person name="Veneault-Fourrey C."/>
            <person name="LaButti K."/>
            <person name="Lindquist E.A."/>
            <person name="Lipzen A."/>
            <person name="Lundell T."/>
            <person name="Morin E."/>
            <person name="Murat C."/>
            <person name="Riley R."/>
            <person name="Ohm R."/>
            <person name="Sun H."/>
            <person name="Tunlid A."/>
            <person name="Henrissat B."/>
            <person name="Grigoriev I.V."/>
            <person name="Hibbett D.S."/>
            <person name="Martin F."/>
        </authorList>
    </citation>
    <scope>NUCLEOTIDE SEQUENCE [LARGE SCALE GENOMIC DNA]</scope>
    <source>
        <strain evidence="3">Marx 270</strain>
    </source>
</reference>
<dbReference type="Proteomes" id="UP000054217">
    <property type="component" value="Unassembled WGS sequence"/>
</dbReference>
<dbReference type="Pfam" id="PF18759">
    <property type="entry name" value="Plavaka"/>
    <property type="match status" value="1"/>
</dbReference>
<dbReference type="AlphaFoldDB" id="A0A0C3NZA9"/>
<evidence type="ECO:0000259" key="1">
    <source>
        <dbReference type="Pfam" id="PF20722"/>
    </source>
</evidence>
<dbReference type="InParanoid" id="A0A0C3NZA9"/>
<feature type="domain" description="DUF6830" evidence="1">
    <location>
        <begin position="678"/>
        <end position="786"/>
    </location>
</feature>
<organism evidence="2 3">
    <name type="scientific">Pisolithus tinctorius Marx 270</name>
    <dbReference type="NCBI Taxonomy" id="870435"/>
    <lineage>
        <taxon>Eukaryota</taxon>
        <taxon>Fungi</taxon>
        <taxon>Dikarya</taxon>
        <taxon>Basidiomycota</taxon>
        <taxon>Agaricomycotina</taxon>
        <taxon>Agaricomycetes</taxon>
        <taxon>Agaricomycetidae</taxon>
        <taxon>Boletales</taxon>
        <taxon>Sclerodermatineae</taxon>
        <taxon>Pisolithaceae</taxon>
        <taxon>Pisolithus</taxon>
    </lineage>
</organism>
<dbReference type="HOGENOM" id="CLU_006344_10_2_1"/>
<accession>A0A0C3NZA9</accession>
<dbReference type="InterPro" id="IPR049233">
    <property type="entry name" value="DUF6830"/>
</dbReference>